<keyword evidence="7 8" id="KW-0472">Membrane</keyword>
<evidence type="ECO:0000256" key="8">
    <source>
        <dbReference type="SAM" id="Phobius"/>
    </source>
</evidence>
<reference evidence="9 10" key="1">
    <citation type="submission" date="2014-02" db="EMBL/GenBank/DDBJ databases">
        <title>Draft genome sequence of Lysinibacillus sinduriensis JCM 15800.</title>
        <authorList>
            <person name="Zhang F."/>
            <person name="Wang G."/>
            <person name="Zhang L."/>
        </authorList>
    </citation>
    <scope>NUCLEOTIDE SEQUENCE [LARGE SCALE GENOMIC DNA]</scope>
    <source>
        <strain evidence="9 10">JCM 15800</strain>
    </source>
</reference>
<dbReference type="InterPro" id="IPR000522">
    <property type="entry name" value="ABC_transptr_permease_BtuC"/>
</dbReference>
<dbReference type="eggNOG" id="COG0609">
    <property type="taxonomic scope" value="Bacteria"/>
</dbReference>
<feature type="transmembrane region" description="Helical" evidence="8">
    <location>
        <begin position="126"/>
        <end position="146"/>
    </location>
</feature>
<dbReference type="GO" id="GO:0033214">
    <property type="term" value="P:siderophore-iron import into cell"/>
    <property type="evidence" value="ECO:0007669"/>
    <property type="project" value="TreeGrafter"/>
</dbReference>
<dbReference type="FunFam" id="1.10.3470.10:FF:000001">
    <property type="entry name" value="Vitamin B12 ABC transporter permease BtuC"/>
    <property type="match status" value="1"/>
</dbReference>
<dbReference type="Pfam" id="PF01032">
    <property type="entry name" value="FecCD"/>
    <property type="match status" value="1"/>
</dbReference>
<dbReference type="STRING" id="1384057.CD33_07970"/>
<feature type="transmembrane region" description="Helical" evidence="8">
    <location>
        <begin position="97"/>
        <end position="114"/>
    </location>
</feature>
<comment type="caution">
    <text evidence="9">The sequence shown here is derived from an EMBL/GenBank/DDBJ whole genome shotgun (WGS) entry which is preliminary data.</text>
</comment>
<keyword evidence="3" id="KW-0813">Transport</keyword>
<organism evidence="9 10">
    <name type="scientific">Ureibacillus sinduriensis BLB-1 = JCM 15800</name>
    <dbReference type="NCBI Taxonomy" id="1384057"/>
    <lineage>
        <taxon>Bacteria</taxon>
        <taxon>Bacillati</taxon>
        <taxon>Bacillota</taxon>
        <taxon>Bacilli</taxon>
        <taxon>Bacillales</taxon>
        <taxon>Caryophanaceae</taxon>
        <taxon>Ureibacillus</taxon>
    </lineage>
</organism>
<feature type="transmembrane region" description="Helical" evidence="8">
    <location>
        <begin position="181"/>
        <end position="204"/>
    </location>
</feature>
<dbReference type="SUPFAM" id="SSF81345">
    <property type="entry name" value="ABC transporter involved in vitamin B12 uptake, BtuC"/>
    <property type="match status" value="1"/>
</dbReference>
<comment type="similarity">
    <text evidence="2">Belongs to the binding-protein-dependent transport system permease family. FecCD subfamily.</text>
</comment>
<feature type="transmembrane region" description="Helical" evidence="8">
    <location>
        <begin position="225"/>
        <end position="249"/>
    </location>
</feature>
<feature type="transmembrane region" description="Helical" evidence="8">
    <location>
        <begin position="39"/>
        <end position="62"/>
    </location>
</feature>
<keyword evidence="10" id="KW-1185">Reference proteome</keyword>
<evidence type="ECO:0000313" key="9">
    <source>
        <dbReference type="EMBL" id="KGR76104.1"/>
    </source>
</evidence>
<evidence type="ECO:0000256" key="5">
    <source>
        <dbReference type="ARBA" id="ARBA00022692"/>
    </source>
</evidence>
<dbReference type="Gene3D" id="1.10.3470.10">
    <property type="entry name" value="ABC transporter involved in vitamin B12 uptake, BtuC"/>
    <property type="match status" value="1"/>
</dbReference>
<keyword evidence="6 8" id="KW-1133">Transmembrane helix</keyword>
<sequence>MHAKFHFYQLSSFLYKYKKVGFYMVQPKKTTRHLHVKPFVSVILGCVGILILLFLGTLSILYGASSIDVATIVQSVFHFDAGNSQHVIIRELRIPRAVAAIAVGAALAVSGAIMQGMTKNPLASPSIMGVTAGSSFVLSLAMAILPSLPHHSLILFSFLGAGLGAFLVFGMVALAKGGITPLRLVLAGSAITSLLTSLSTIISIRFDIAKDISFFYAGGVSSIQLHHLSFAMPAIAIGLVFAILLSQSITVLSLGEDIAKGLGQNTTRIQLFGTITVLILTGAAVSIAGMIGFVGLVIPHITRFFVGLDYRFIIPCSAILGGILLLGADIVGRMVNPPFETPVGAITALVGVPFFLYLARKEGRTLN</sequence>
<dbReference type="InterPro" id="IPR037294">
    <property type="entry name" value="ABC_BtuC-like"/>
</dbReference>
<evidence type="ECO:0000256" key="4">
    <source>
        <dbReference type="ARBA" id="ARBA00022475"/>
    </source>
</evidence>
<accession>A0A0A3HUH4</accession>
<feature type="transmembrane region" description="Helical" evidence="8">
    <location>
        <begin position="153"/>
        <end position="175"/>
    </location>
</feature>
<evidence type="ECO:0000256" key="6">
    <source>
        <dbReference type="ARBA" id="ARBA00022989"/>
    </source>
</evidence>
<dbReference type="CDD" id="cd06550">
    <property type="entry name" value="TM_ABC_iron-siderophores_like"/>
    <property type="match status" value="1"/>
</dbReference>
<feature type="transmembrane region" description="Helical" evidence="8">
    <location>
        <begin position="269"/>
        <end position="298"/>
    </location>
</feature>
<dbReference type="AlphaFoldDB" id="A0A0A3HUH4"/>
<protein>
    <submittedName>
        <fullName evidence="9">Ferrichrome ABC transporter permease</fullName>
    </submittedName>
</protein>
<comment type="subcellular location">
    <subcellularLocation>
        <location evidence="1">Cell membrane</location>
        <topology evidence="1">Multi-pass membrane protein</topology>
    </subcellularLocation>
</comment>
<dbReference type="EMBL" id="JPVO01000047">
    <property type="protein sequence ID" value="KGR76104.1"/>
    <property type="molecule type" value="Genomic_DNA"/>
</dbReference>
<keyword evidence="5 8" id="KW-0812">Transmembrane</keyword>
<evidence type="ECO:0000256" key="1">
    <source>
        <dbReference type="ARBA" id="ARBA00004651"/>
    </source>
</evidence>
<dbReference type="GO" id="GO:0022857">
    <property type="term" value="F:transmembrane transporter activity"/>
    <property type="evidence" value="ECO:0007669"/>
    <property type="project" value="InterPro"/>
</dbReference>
<keyword evidence="4" id="KW-1003">Cell membrane</keyword>
<dbReference type="PANTHER" id="PTHR30472">
    <property type="entry name" value="FERRIC ENTEROBACTIN TRANSPORT SYSTEM PERMEASE PROTEIN"/>
    <property type="match status" value="1"/>
</dbReference>
<feature type="transmembrane region" description="Helical" evidence="8">
    <location>
        <begin position="343"/>
        <end position="359"/>
    </location>
</feature>
<feature type="transmembrane region" description="Helical" evidence="8">
    <location>
        <begin position="310"/>
        <end position="331"/>
    </location>
</feature>
<name>A0A0A3HUH4_9BACL</name>
<proteinExistence type="inferred from homology"/>
<evidence type="ECO:0000256" key="7">
    <source>
        <dbReference type="ARBA" id="ARBA00023136"/>
    </source>
</evidence>
<dbReference type="PANTHER" id="PTHR30472:SF58">
    <property type="entry name" value="IRON(3+)-HYDROXAMATE IMPORT SYSTEM PERMEASE PROTEIN FHUB"/>
    <property type="match status" value="1"/>
</dbReference>
<evidence type="ECO:0000256" key="3">
    <source>
        <dbReference type="ARBA" id="ARBA00022448"/>
    </source>
</evidence>
<evidence type="ECO:0000256" key="2">
    <source>
        <dbReference type="ARBA" id="ARBA00007935"/>
    </source>
</evidence>
<evidence type="ECO:0000313" key="10">
    <source>
        <dbReference type="Proteomes" id="UP000030408"/>
    </source>
</evidence>
<gene>
    <name evidence="9" type="ORF">CD33_07970</name>
</gene>
<dbReference type="Proteomes" id="UP000030408">
    <property type="component" value="Unassembled WGS sequence"/>
</dbReference>
<dbReference type="GO" id="GO:0005886">
    <property type="term" value="C:plasma membrane"/>
    <property type="evidence" value="ECO:0007669"/>
    <property type="project" value="UniProtKB-SubCell"/>
</dbReference>